<evidence type="ECO:0000313" key="2">
    <source>
        <dbReference type="Proteomes" id="UP000697998"/>
    </source>
</evidence>
<dbReference type="Proteomes" id="UP000697998">
    <property type="component" value="Unassembled WGS sequence"/>
</dbReference>
<proteinExistence type="predicted"/>
<evidence type="ECO:0000313" key="1">
    <source>
        <dbReference type="EMBL" id="MBK7673765.1"/>
    </source>
</evidence>
<dbReference type="EMBL" id="JADJMH010000001">
    <property type="protein sequence ID" value="MBK7673765.1"/>
    <property type="molecule type" value="Genomic_DNA"/>
</dbReference>
<protein>
    <submittedName>
        <fullName evidence="1">Uncharacterized protein</fullName>
    </submittedName>
</protein>
<comment type="caution">
    <text evidence="1">The sequence shown here is derived from an EMBL/GenBank/DDBJ whole genome shotgun (WGS) entry which is preliminary data.</text>
</comment>
<accession>A0A935PUV8</accession>
<organism evidence="1 2">
    <name type="scientific">Candidatus Accumulibacter proximus</name>
    <dbReference type="NCBI Taxonomy" id="2954385"/>
    <lineage>
        <taxon>Bacteria</taxon>
        <taxon>Pseudomonadati</taxon>
        <taxon>Pseudomonadota</taxon>
        <taxon>Betaproteobacteria</taxon>
        <taxon>Candidatus Accumulibacter</taxon>
    </lineage>
</organism>
<reference evidence="1 2" key="1">
    <citation type="submission" date="2020-10" db="EMBL/GenBank/DDBJ databases">
        <title>Connecting structure to function with the recovery of over 1000 high-quality activated sludge metagenome-assembled genomes encoding full-length rRNA genes using long-read sequencing.</title>
        <authorList>
            <person name="Singleton C.M."/>
            <person name="Petriglieri F."/>
            <person name="Kristensen J.M."/>
            <person name="Kirkegaard R.H."/>
            <person name="Michaelsen T.Y."/>
            <person name="Andersen M.H."/>
            <person name="Karst S.M."/>
            <person name="Dueholm M.S."/>
            <person name="Nielsen P.H."/>
            <person name="Albertsen M."/>
        </authorList>
    </citation>
    <scope>NUCLEOTIDE SEQUENCE [LARGE SCALE GENOMIC DNA]</scope>
    <source>
        <strain evidence="1">EsbW_18-Q3-R4-48_BATAC.285</strain>
    </source>
</reference>
<name>A0A935PUV8_9PROT</name>
<dbReference type="AlphaFoldDB" id="A0A935PUV8"/>
<gene>
    <name evidence="1" type="ORF">IPJ27_02800</name>
</gene>
<sequence>MKVLMVMEGNHRALRIEPEDEEGRALLAAYGVMGTYQAKLGATAGLLNVSAAPTCASYEKEPAELD</sequence>